<gene>
    <name evidence="2" type="ORF">BCR44DRAFT_1496443</name>
</gene>
<protein>
    <submittedName>
        <fullName evidence="2">Uncharacterized protein</fullName>
    </submittedName>
</protein>
<keyword evidence="3" id="KW-1185">Reference proteome</keyword>
<evidence type="ECO:0000256" key="1">
    <source>
        <dbReference type="SAM" id="MobiDB-lite"/>
    </source>
</evidence>
<dbReference type="AlphaFoldDB" id="A0A1Y2HY25"/>
<dbReference type="Proteomes" id="UP000193411">
    <property type="component" value="Unassembled WGS sequence"/>
</dbReference>
<evidence type="ECO:0000313" key="2">
    <source>
        <dbReference type="EMBL" id="ORZ39516.1"/>
    </source>
</evidence>
<organism evidence="2 3">
    <name type="scientific">Catenaria anguillulae PL171</name>
    <dbReference type="NCBI Taxonomy" id="765915"/>
    <lineage>
        <taxon>Eukaryota</taxon>
        <taxon>Fungi</taxon>
        <taxon>Fungi incertae sedis</taxon>
        <taxon>Blastocladiomycota</taxon>
        <taxon>Blastocladiomycetes</taxon>
        <taxon>Blastocladiales</taxon>
        <taxon>Catenariaceae</taxon>
        <taxon>Catenaria</taxon>
    </lineage>
</organism>
<accession>A0A1Y2HY25</accession>
<feature type="region of interest" description="Disordered" evidence="1">
    <location>
        <begin position="1"/>
        <end position="98"/>
    </location>
</feature>
<sequence>MLPKIKQSGQVLSPVEIHIPSDKPKPTTPLPGSVTNGQLGSLPGGSDASNYSVNPLASLGDAHNLDKDHINPEVGPPTPFQESLAKRPKNLAKQTPTIAYKKLSRDNAVAVLQKLNSREALQASRGLAASGLIDPATQPHQQPSCPNPIRATASTPSKS</sequence>
<name>A0A1Y2HY25_9FUNG</name>
<evidence type="ECO:0000313" key="3">
    <source>
        <dbReference type="Proteomes" id="UP000193411"/>
    </source>
</evidence>
<proteinExistence type="predicted"/>
<feature type="region of interest" description="Disordered" evidence="1">
    <location>
        <begin position="131"/>
        <end position="159"/>
    </location>
</feature>
<reference evidence="2 3" key="1">
    <citation type="submission" date="2016-07" db="EMBL/GenBank/DDBJ databases">
        <title>Pervasive Adenine N6-methylation of Active Genes in Fungi.</title>
        <authorList>
            <consortium name="DOE Joint Genome Institute"/>
            <person name="Mondo S.J."/>
            <person name="Dannebaum R.O."/>
            <person name="Kuo R.C."/>
            <person name="Labutti K."/>
            <person name="Haridas S."/>
            <person name="Kuo A."/>
            <person name="Salamov A."/>
            <person name="Ahrendt S.R."/>
            <person name="Lipzen A."/>
            <person name="Sullivan W."/>
            <person name="Andreopoulos W.B."/>
            <person name="Clum A."/>
            <person name="Lindquist E."/>
            <person name="Daum C."/>
            <person name="Ramamoorthy G.K."/>
            <person name="Gryganskyi A."/>
            <person name="Culley D."/>
            <person name="Magnuson J.K."/>
            <person name="James T.Y."/>
            <person name="O'Malley M.A."/>
            <person name="Stajich J.E."/>
            <person name="Spatafora J.W."/>
            <person name="Visel A."/>
            <person name="Grigoriev I.V."/>
        </authorList>
    </citation>
    <scope>NUCLEOTIDE SEQUENCE [LARGE SCALE GENOMIC DNA]</scope>
    <source>
        <strain evidence="2 3">PL171</strain>
    </source>
</reference>
<comment type="caution">
    <text evidence="2">The sequence shown here is derived from an EMBL/GenBank/DDBJ whole genome shotgun (WGS) entry which is preliminary data.</text>
</comment>
<dbReference type="EMBL" id="MCFL01000005">
    <property type="protein sequence ID" value="ORZ39516.1"/>
    <property type="molecule type" value="Genomic_DNA"/>
</dbReference>